<accession>G0WAJ4</accession>
<feature type="region of interest" description="Disordered" evidence="13">
    <location>
        <begin position="147"/>
        <end position="170"/>
    </location>
</feature>
<reference evidence="15 16" key="1">
    <citation type="journal article" date="2011" name="Proc. Natl. Acad. Sci. U.S.A.">
        <title>Evolutionary erosion of yeast sex chromosomes by mating-type switching accidents.</title>
        <authorList>
            <person name="Gordon J.L."/>
            <person name="Armisen D."/>
            <person name="Proux-Wera E."/>
            <person name="Oheigeartaigh S.S."/>
            <person name="Byrne K.P."/>
            <person name="Wolfe K.H."/>
        </authorList>
    </citation>
    <scope>NUCLEOTIDE SEQUENCE [LARGE SCALE GENOMIC DNA]</scope>
    <source>
        <strain evidence="16">ATCC 10597 / BCRC 20456 / CBS 421 / NBRC 0211 / NRRL Y-12639</strain>
    </source>
</reference>
<keyword evidence="10 12" id="KW-0508">mRNA splicing</keyword>
<keyword evidence="8" id="KW-0677">Repeat</keyword>
<dbReference type="AlphaFoldDB" id="G0WAJ4"/>
<dbReference type="EMBL" id="HE580270">
    <property type="protein sequence ID" value="CCD24805.1"/>
    <property type="molecule type" value="Genomic_DNA"/>
</dbReference>
<keyword evidence="5 12" id="KW-0507">mRNA processing</keyword>
<evidence type="ECO:0000256" key="12">
    <source>
        <dbReference type="RuleBase" id="RU367101"/>
    </source>
</evidence>
<keyword evidence="11 12" id="KW-0539">Nucleus</keyword>
<evidence type="ECO:0000256" key="10">
    <source>
        <dbReference type="ARBA" id="ARBA00023187"/>
    </source>
</evidence>
<evidence type="ECO:0000256" key="6">
    <source>
        <dbReference type="ARBA" id="ARBA00022679"/>
    </source>
</evidence>
<feature type="domain" description="U-box" evidence="14">
    <location>
        <begin position="1"/>
        <end position="76"/>
    </location>
</feature>
<keyword evidence="16" id="KW-1185">Reference proteome</keyword>
<dbReference type="GO" id="GO:0006281">
    <property type="term" value="P:DNA repair"/>
    <property type="evidence" value="ECO:0007669"/>
    <property type="project" value="UniProtKB-KW"/>
</dbReference>
<protein>
    <recommendedName>
        <fullName evidence="12">Pre-mRNA-processing factor 19</fullName>
        <ecNumber evidence="12">2.3.2.27</ecNumber>
    </recommendedName>
</protein>
<evidence type="ECO:0000256" key="3">
    <source>
        <dbReference type="ARBA" id="ARBA00006388"/>
    </source>
</evidence>
<dbReference type="InterPro" id="IPR013083">
    <property type="entry name" value="Znf_RING/FYVE/PHD"/>
</dbReference>
<dbReference type="SUPFAM" id="SSF57850">
    <property type="entry name" value="RING/U-box"/>
    <property type="match status" value="1"/>
</dbReference>
<dbReference type="PANTHER" id="PTHR43995">
    <property type="entry name" value="PRE-MRNA-PROCESSING FACTOR 19"/>
    <property type="match status" value="1"/>
</dbReference>
<dbReference type="PANTHER" id="PTHR43995:SF1">
    <property type="entry name" value="PRE-MRNA-PROCESSING FACTOR 19"/>
    <property type="match status" value="1"/>
</dbReference>
<evidence type="ECO:0000256" key="8">
    <source>
        <dbReference type="ARBA" id="ARBA00022737"/>
    </source>
</evidence>
<dbReference type="eggNOG" id="KOG0289">
    <property type="taxonomic scope" value="Eukaryota"/>
</dbReference>
<evidence type="ECO:0000256" key="13">
    <source>
        <dbReference type="SAM" id="MobiDB-lite"/>
    </source>
</evidence>
<dbReference type="HOGENOM" id="CLU_133954_0_0_1"/>
<keyword evidence="6 12" id="KW-0808">Transferase</keyword>
<keyword evidence="4" id="KW-0853">WD repeat</keyword>
<dbReference type="Gene3D" id="3.30.40.10">
    <property type="entry name" value="Zinc/RING finger domain, C3HC4 (zinc finger)"/>
    <property type="match status" value="1"/>
</dbReference>
<evidence type="ECO:0000256" key="9">
    <source>
        <dbReference type="ARBA" id="ARBA00022786"/>
    </source>
</evidence>
<dbReference type="SMART" id="SM00504">
    <property type="entry name" value="Ubox"/>
    <property type="match status" value="1"/>
</dbReference>
<dbReference type="KEGG" id="ndi:NDAI_0D04920"/>
<comment type="pathway">
    <text evidence="2 12">Protein modification; protein ubiquitination.</text>
</comment>
<dbReference type="GO" id="GO:0071006">
    <property type="term" value="C:U2-type catalytic step 1 spliceosome"/>
    <property type="evidence" value="ECO:0007669"/>
    <property type="project" value="TreeGrafter"/>
</dbReference>
<dbReference type="Pfam" id="PF08606">
    <property type="entry name" value="Prp19"/>
    <property type="match status" value="1"/>
</dbReference>
<proteinExistence type="inferred from homology"/>
<dbReference type="GeneID" id="11494793"/>
<dbReference type="GO" id="GO:0000974">
    <property type="term" value="C:Prp19 complex"/>
    <property type="evidence" value="ECO:0007669"/>
    <property type="project" value="UniProtKB-UniRule"/>
</dbReference>
<sequence>MFCAISGKLPKEPVLSPKSKCIFEKSLIELYIDENGKDPISNTPMTKPELISISQTSQQVSLTNSINSSTLNANYSIPNLLSTLQNEWDAIMLENFKLRKQLDSLTKQYSTALYERDAAKNVATRIMKEKNQLTKDLQNLTLQINKDFASDNEDENEDEPKNENDTTIAQ</sequence>
<dbReference type="STRING" id="1071378.G0WAJ4"/>
<dbReference type="InterPro" id="IPR013915">
    <property type="entry name" value="Prp19_cc"/>
</dbReference>
<organism evidence="15 16">
    <name type="scientific">Naumovozyma dairenensis (strain ATCC 10597 / BCRC 20456 / CBS 421 / NBRC 0211 / NRRL Y-12639)</name>
    <name type="common">Saccharomyces dairenensis</name>
    <dbReference type="NCBI Taxonomy" id="1071378"/>
    <lineage>
        <taxon>Eukaryota</taxon>
        <taxon>Fungi</taxon>
        <taxon>Dikarya</taxon>
        <taxon>Ascomycota</taxon>
        <taxon>Saccharomycotina</taxon>
        <taxon>Saccharomycetes</taxon>
        <taxon>Saccharomycetales</taxon>
        <taxon>Saccharomycetaceae</taxon>
        <taxon>Naumovozyma</taxon>
    </lineage>
</organism>
<keyword evidence="7 12" id="KW-0747">Spliceosome</keyword>
<dbReference type="GO" id="GO:0061630">
    <property type="term" value="F:ubiquitin protein ligase activity"/>
    <property type="evidence" value="ECO:0007669"/>
    <property type="project" value="UniProtKB-UniRule"/>
</dbReference>
<dbReference type="CDD" id="cd16656">
    <property type="entry name" value="RING-Ubox_PRP19"/>
    <property type="match status" value="1"/>
</dbReference>
<evidence type="ECO:0000256" key="7">
    <source>
        <dbReference type="ARBA" id="ARBA00022728"/>
    </source>
</evidence>
<comment type="catalytic activity">
    <reaction evidence="12">
        <text>S-ubiquitinyl-[E2 ubiquitin-conjugating enzyme]-L-cysteine + [acceptor protein]-L-lysine = [E2 ubiquitin-conjugating enzyme]-L-cysteine + N(6)-ubiquitinyl-[acceptor protein]-L-lysine.</text>
        <dbReference type="EC" id="2.3.2.27"/>
    </reaction>
</comment>
<dbReference type="UniPathway" id="UPA00143"/>
<keyword evidence="12" id="KW-0227">DNA damage</keyword>
<evidence type="ECO:0000259" key="14">
    <source>
        <dbReference type="PROSITE" id="PS51698"/>
    </source>
</evidence>
<dbReference type="InterPro" id="IPR003613">
    <property type="entry name" value="Ubox_domain"/>
</dbReference>
<dbReference type="GO" id="GO:0000398">
    <property type="term" value="P:mRNA splicing, via spliceosome"/>
    <property type="evidence" value="ECO:0007669"/>
    <property type="project" value="InterPro"/>
</dbReference>
<evidence type="ECO:0000256" key="5">
    <source>
        <dbReference type="ARBA" id="ARBA00022664"/>
    </source>
</evidence>
<comment type="similarity">
    <text evidence="3 12">Belongs to the WD repeat PRP19 family.</text>
</comment>
<dbReference type="InterPro" id="IPR038959">
    <property type="entry name" value="Prp19"/>
</dbReference>
<comment type="subunit">
    <text evidence="12">Homotetramer.</text>
</comment>
<dbReference type="PROSITE" id="PS51698">
    <property type="entry name" value="U_BOX"/>
    <property type="match status" value="1"/>
</dbReference>
<evidence type="ECO:0000256" key="4">
    <source>
        <dbReference type="ARBA" id="ARBA00022574"/>
    </source>
</evidence>
<dbReference type="RefSeq" id="XP_003670048.1">
    <property type="nucleotide sequence ID" value="XM_003670000.1"/>
</dbReference>
<dbReference type="GO" id="GO:0070534">
    <property type="term" value="P:protein K63-linked ubiquitination"/>
    <property type="evidence" value="ECO:0007669"/>
    <property type="project" value="UniProtKB-UniRule"/>
</dbReference>
<comment type="function">
    <text evidence="12">Ubiquitin-protein ligase which is mainly involved pre-mRNA splicing and DNA repair. Required for pre-mRNA splicing as component of the spliceosome.</text>
</comment>
<dbReference type="EC" id="2.3.2.27" evidence="12"/>
<dbReference type="OrthoDB" id="687049at2759"/>
<keyword evidence="12" id="KW-0234">DNA repair</keyword>
<dbReference type="InterPro" id="IPR055340">
    <property type="entry name" value="RING-Ubox_PRP19"/>
</dbReference>
<dbReference type="Proteomes" id="UP000000689">
    <property type="component" value="Chromosome 4"/>
</dbReference>
<dbReference type="FunFam" id="3.30.40.10:FF:000027">
    <property type="entry name" value="Pre-mRNA-processing factor 19, putative"/>
    <property type="match status" value="1"/>
</dbReference>
<evidence type="ECO:0000256" key="1">
    <source>
        <dbReference type="ARBA" id="ARBA00004123"/>
    </source>
</evidence>
<evidence type="ECO:0000313" key="16">
    <source>
        <dbReference type="Proteomes" id="UP000000689"/>
    </source>
</evidence>
<evidence type="ECO:0000256" key="11">
    <source>
        <dbReference type="ARBA" id="ARBA00023242"/>
    </source>
</evidence>
<evidence type="ECO:0000256" key="2">
    <source>
        <dbReference type="ARBA" id="ARBA00004906"/>
    </source>
</evidence>
<keyword evidence="9 12" id="KW-0833">Ubl conjugation pathway</keyword>
<evidence type="ECO:0000313" key="15">
    <source>
        <dbReference type="EMBL" id="CCD24805.1"/>
    </source>
</evidence>
<comment type="subcellular location">
    <subcellularLocation>
        <location evidence="1 12">Nucleus</location>
    </subcellularLocation>
</comment>
<dbReference type="GO" id="GO:0005737">
    <property type="term" value="C:cytoplasm"/>
    <property type="evidence" value="ECO:0007669"/>
    <property type="project" value="TreeGrafter"/>
</dbReference>
<gene>
    <name evidence="15" type="primary">NDAI0D04920</name>
    <name evidence="15" type="ordered locus">NDAI_0D04920</name>
</gene>
<dbReference type="OMA" id="HENDLIE"/>
<name>G0WAJ4_NAUDC</name>